<protein>
    <submittedName>
        <fullName evidence="1">Uncharacterized protein</fullName>
    </submittedName>
</protein>
<sequence>MVDLVVRLAPHLFPIPWTRTTCGDLYKIYDCKNSSGCQQGFPVVSTITAHSYASYLAVATVCQDELNHLAALGGDDAIVETDFLKSVSAM</sequence>
<dbReference type="AlphaFoldDB" id="A0A0E0J0N9"/>
<dbReference type="HOGENOM" id="CLU_162297_0_0_1"/>
<evidence type="ECO:0000313" key="2">
    <source>
        <dbReference type="Proteomes" id="UP000006591"/>
    </source>
</evidence>
<reference evidence="1" key="2">
    <citation type="submission" date="2018-04" db="EMBL/GenBank/DDBJ databases">
        <title>OnivRS2 (Oryza nivara Reference Sequence Version 2).</title>
        <authorList>
            <person name="Zhang J."/>
            <person name="Kudrna D."/>
            <person name="Lee S."/>
            <person name="Talag J."/>
            <person name="Rajasekar S."/>
            <person name="Welchert J."/>
            <person name="Hsing Y.-I."/>
            <person name="Wing R.A."/>
        </authorList>
    </citation>
    <scope>NUCLEOTIDE SEQUENCE [LARGE SCALE GENOMIC DNA]</scope>
    <source>
        <strain evidence="1">SL10</strain>
    </source>
</reference>
<evidence type="ECO:0000313" key="1">
    <source>
        <dbReference type="EnsemblPlants" id="ONIVA11G09470.1"/>
    </source>
</evidence>
<organism evidence="1">
    <name type="scientific">Oryza nivara</name>
    <name type="common">Indian wild rice</name>
    <name type="synonym">Oryza sativa f. spontanea</name>
    <dbReference type="NCBI Taxonomy" id="4536"/>
    <lineage>
        <taxon>Eukaryota</taxon>
        <taxon>Viridiplantae</taxon>
        <taxon>Streptophyta</taxon>
        <taxon>Embryophyta</taxon>
        <taxon>Tracheophyta</taxon>
        <taxon>Spermatophyta</taxon>
        <taxon>Magnoliopsida</taxon>
        <taxon>Liliopsida</taxon>
        <taxon>Poales</taxon>
        <taxon>Poaceae</taxon>
        <taxon>BOP clade</taxon>
        <taxon>Oryzoideae</taxon>
        <taxon>Oryzeae</taxon>
        <taxon>Oryzinae</taxon>
        <taxon>Oryza</taxon>
    </lineage>
</organism>
<dbReference type="Proteomes" id="UP000006591">
    <property type="component" value="Chromosome 11"/>
</dbReference>
<reference evidence="1" key="1">
    <citation type="submission" date="2015-04" db="UniProtKB">
        <authorList>
            <consortium name="EnsemblPlants"/>
        </authorList>
    </citation>
    <scope>IDENTIFICATION</scope>
    <source>
        <strain evidence="1">SL10</strain>
    </source>
</reference>
<name>A0A0E0J0N9_ORYNI</name>
<dbReference type="Gramene" id="ONIVA11G09470.1">
    <property type="protein sequence ID" value="ONIVA11G09470.1"/>
    <property type="gene ID" value="ONIVA11G09470"/>
</dbReference>
<accession>A0A0E0J0N9</accession>
<dbReference type="EnsemblPlants" id="ONIVA11G09470.1">
    <property type="protein sequence ID" value="ONIVA11G09470.1"/>
    <property type="gene ID" value="ONIVA11G09470"/>
</dbReference>
<dbReference type="OMA" id="YDCKNSS"/>
<keyword evidence="2" id="KW-1185">Reference proteome</keyword>
<proteinExistence type="predicted"/>